<dbReference type="Pfam" id="PF02627">
    <property type="entry name" value="CMD"/>
    <property type="match status" value="2"/>
</dbReference>
<protein>
    <recommendedName>
        <fullName evidence="1">Carboxymuconolactone decarboxylase-like domain-containing protein</fullName>
    </recommendedName>
</protein>
<dbReference type="GO" id="GO:0051920">
    <property type="term" value="F:peroxiredoxin activity"/>
    <property type="evidence" value="ECO:0007669"/>
    <property type="project" value="InterPro"/>
</dbReference>
<accession>A0A382DTL6</accession>
<dbReference type="InterPro" id="IPR029032">
    <property type="entry name" value="AhpD-like"/>
</dbReference>
<dbReference type="EMBL" id="UINC01041033">
    <property type="protein sequence ID" value="SVB41738.1"/>
    <property type="molecule type" value="Genomic_DNA"/>
</dbReference>
<dbReference type="AlphaFoldDB" id="A0A382DTL6"/>
<feature type="domain" description="Carboxymuconolactone decarboxylase-like" evidence="1">
    <location>
        <begin position="192"/>
        <end position="276"/>
    </location>
</feature>
<name>A0A382DTL6_9ZZZZ</name>
<gene>
    <name evidence="2" type="ORF">METZ01_LOCUS194592</name>
</gene>
<organism evidence="2">
    <name type="scientific">marine metagenome</name>
    <dbReference type="NCBI Taxonomy" id="408172"/>
    <lineage>
        <taxon>unclassified sequences</taxon>
        <taxon>metagenomes</taxon>
        <taxon>ecological metagenomes</taxon>
    </lineage>
</organism>
<reference evidence="2" key="1">
    <citation type="submission" date="2018-05" db="EMBL/GenBank/DDBJ databases">
        <authorList>
            <person name="Lanie J.A."/>
            <person name="Ng W.-L."/>
            <person name="Kazmierczak K.M."/>
            <person name="Andrzejewski T.M."/>
            <person name="Davidsen T.M."/>
            <person name="Wayne K.J."/>
            <person name="Tettelin H."/>
            <person name="Glass J.I."/>
            <person name="Rusch D."/>
            <person name="Podicherti R."/>
            <person name="Tsui H.-C.T."/>
            <person name="Winkler M.E."/>
        </authorList>
    </citation>
    <scope>NUCLEOTIDE SEQUENCE</scope>
</reference>
<dbReference type="Gene3D" id="1.20.1290.10">
    <property type="entry name" value="AhpD-like"/>
    <property type="match status" value="2"/>
</dbReference>
<dbReference type="SUPFAM" id="SSF69118">
    <property type="entry name" value="AhpD-like"/>
    <property type="match status" value="2"/>
</dbReference>
<sequence>MLRDVHSSCADDHEQGVESMSLSRGIMCSVTVAVSLAFSLLGCASNTEGPTAEPTQNGADPATRTGGLYAGSPYLGELRNSVVYGEIWERPYLSKRDRSLITIAVLQALVRDELEIHIPRGLDNGLTPEEISEIILHVTFYAGWPTGVQASLIAAEAFDERGLVLGELPRTVSTAESGDIGAELSRAYRSVPRLGELRNSVLYGDVWERPLLSKRDRSLITVAVNQALYATNELRTHIIRALDANGVTPQEISEVILHVTFYAGWPAAVNAGRLATEAFEAREVVFSELQ</sequence>
<dbReference type="InterPro" id="IPR052512">
    <property type="entry name" value="4CMD/NDH-1_regulator"/>
</dbReference>
<dbReference type="InterPro" id="IPR003779">
    <property type="entry name" value="CMD-like"/>
</dbReference>
<feature type="domain" description="Carboxymuconolactone decarboxylase-like" evidence="1">
    <location>
        <begin position="75"/>
        <end position="155"/>
    </location>
</feature>
<proteinExistence type="predicted"/>
<dbReference type="PANTHER" id="PTHR33570:SF9">
    <property type="entry name" value="BLL4600 PROTEIN"/>
    <property type="match status" value="1"/>
</dbReference>
<evidence type="ECO:0000313" key="2">
    <source>
        <dbReference type="EMBL" id="SVB41738.1"/>
    </source>
</evidence>
<dbReference type="PANTHER" id="PTHR33570">
    <property type="entry name" value="4-CARBOXYMUCONOLACTONE DECARBOXYLASE FAMILY PROTEIN"/>
    <property type="match status" value="1"/>
</dbReference>
<evidence type="ECO:0000259" key="1">
    <source>
        <dbReference type="Pfam" id="PF02627"/>
    </source>
</evidence>